<keyword evidence="2 3" id="KW-0143">Chaperone</keyword>
<dbReference type="GO" id="GO:0016151">
    <property type="term" value="F:nickel cation binding"/>
    <property type="evidence" value="ECO:0007669"/>
    <property type="project" value="UniProtKB-UniRule"/>
</dbReference>
<reference evidence="4" key="1">
    <citation type="submission" date="2019-11" db="EMBL/GenBank/DDBJ databases">
        <title>Acidithiobacillus ferrianus sp. nov.: a facultatively anaerobic and extremely acidophilic chemolithoautotroph.</title>
        <authorList>
            <person name="Norris P.R."/>
            <person name="Falagan C."/>
            <person name="Moya-Beltran A."/>
            <person name="Castro M."/>
            <person name="Quatrini R."/>
            <person name="Johnson D.B."/>
        </authorList>
    </citation>
    <scope>NUCLEOTIDE SEQUENCE [LARGE SCALE GENOMIC DNA]</scope>
    <source>
        <strain evidence="4">MG</strain>
    </source>
</reference>
<dbReference type="InterPro" id="IPR002669">
    <property type="entry name" value="UreD"/>
</dbReference>
<sequence length="294" mass="31685">MKIDARATQLREIAADESDTWHHAALVFAVDTRGRTYIKSQFGGYPFHFCRPFHLAGDPDGMATVYVQSCSGGVFEQDRLALRIDATARSHVHMTTAASTIVHGMHAGRAIQCVDIDVGEGALVEYMPNMLILFPQARMESNVTVRLAASGTVVLCDTFIAHDPSASGCGFDTLTCTTAIHSTAGKVLALDRYSINADTLYECIPGITGMLPVVGNFIVATKVVPAQDLLEELRRALLGISAIYGGVSLLPNELGIAVRVLADDAIPLNNALDTLWRRTRECLLVGSAAISRRK</sequence>
<dbReference type="Pfam" id="PF01774">
    <property type="entry name" value="UreD"/>
    <property type="match status" value="1"/>
</dbReference>
<evidence type="ECO:0000256" key="2">
    <source>
        <dbReference type="ARBA" id="ARBA00023186"/>
    </source>
</evidence>
<proteinExistence type="inferred from homology"/>
<evidence type="ECO:0000313" key="4">
    <source>
        <dbReference type="EMBL" id="NDU42828.1"/>
    </source>
</evidence>
<comment type="similarity">
    <text evidence="1 3">Belongs to the UreD family.</text>
</comment>
<dbReference type="PANTHER" id="PTHR33643">
    <property type="entry name" value="UREASE ACCESSORY PROTEIN D"/>
    <property type="match status" value="1"/>
</dbReference>
<dbReference type="HAMAP" id="MF_01384">
    <property type="entry name" value="UreD"/>
    <property type="match status" value="1"/>
</dbReference>
<comment type="subunit">
    <text evidence="3">UreD, UreF and UreG form a complex that acts as a GTP-hydrolysis-dependent molecular chaperone, activating the urease apoprotein by helping to assemble the nickel containing metallocenter of UreC. The UreE protein probably delivers the nickel.</text>
</comment>
<comment type="caution">
    <text evidence="4">The sequence shown here is derived from an EMBL/GenBank/DDBJ whole genome shotgun (WGS) entry which is preliminary data.</text>
</comment>
<comment type="subcellular location">
    <subcellularLocation>
        <location evidence="3">Cytoplasm</location>
    </subcellularLocation>
</comment>
<gene>
    <name evidence="3" type="primary">ureD</name>
    <name evidence="4" type="ORF">GL267_09310</name>
</gene>
<keyword evidence="3" id="KW-0996">Nickel insertion</keyword>
<dbReference type="RefSeq" id="WP_163098071.1">
    <property type="nucleotide sequence ID" value="NZ_CP127523.1"/>
</dbReference>
<dbReference type="PANTHER" id="PTHR33643:SF1">
    <property type="entry name" value="UREASE ACCESSORY PROTEIN D"/>
    <property type="match status" value="1"/>
</dbReference>
<dbReference type="GO" id="GO:0005737">
    <property type="term" value="C:cytoplasm"/>
    <property type="evidence" value="ECO:0007669"/>
    <property type="project" value="UniProtKB-SubCell"/>
</dbReference>
<organism evidence="4">
    <name type="scientific">Acidithiobacillus ferrianus</name>
    <dbReference type="NCBI Taxonomy" id="2678518"/>
    <lineage>
        <taxon>Bacteria</taxon>
        <taxon>Pseudomonadati</taxon>
        <taxon>Pseudomonadota</taxon>
        <taxon>Acidithiobacillia</taxon>
        <taxon>Acidithiobacillales</taxon>
        <taxon>Acidithiobacillaceae</taxon>
        <taxon>Acidithiobacillus</taxon>
    </lineage>
</organism>
<accession>A0A845UMK5</accession>
<evidence type="ECO:0000256" key="3">
    <source>
        <dbReference type="HAMAP-Rule" id="MF_01384"/>
    </source>
</evidence>
<name>A0A845UMK5_9PROT</name>
<dbReference type="EMBL" id="WNJL01000035">
    <property type="protein sequence ID" value="NDU42828.1"/>
    <property type="molecule type" value="Genomic_DNA"/>
</dbReference>
<protein>
    <recommendedName>
        <fullName evidence="3">Urease accessory protein UreD</fullName>
    </recommendedName>
</protein>
<comment type="function">
    <text evidence="3">Required for maturation of urease via the functional incorporation of the urease nickel metallocenter.</text>
</comment>
<evidence type="ECO:0000256" key="1">
    <source>
        <dbReference type="ARBA" id="ARBA00007177"/>
    </source>
</evidence>
<keyword evidence="3" id="KW-0963">Cytoplasm</keyword>
<dbReference type="AlphaFoldDB" id="A0A845UMK5"/>